<sequence length="161" mass="18112">MKYLLLLLPLIAIFAPCIVCNAIELVYDSVGKELSNENEYYIFPVGHKFGGGALTIMYAENTRCEHFVSHKNEEALQGTKLSSTSKLQYVVANADIDPNYPASAKVFRIERYSDDIKMGYKILSCSTLGEHCKNLGFHGMKDRMLLVETDEPLAVHFNKVK</sequence>
<dbReference type="Pfam" id="PF00197">
    <property type="entry name" value="Kunitz_legume"/>
    <property type="match status" value="2"/>
</dbReference>
<dbReference type="GeneID" id="102719933"/>
<dbReference type="GO" id="GO:0004866">
    <property type="term" value="F:endopeptidase inhibitor activity"/>
    <property type="evidence" value="ECO:0007669"/>
    <property type="project" value="InterPro"/>
</dbReference>
<evidence type="ECO:0000313" key="3">
    <source>
        <dbReference type="Proteomes" id="UP000006038"/>
    </source>
</evidence>
<organism evidence="2">
    <name type="scientific">Oryza brachyantha</name>
    <name type="common">malo sina</name>
    <dbReference type="NCBI Taxonomy" id="4533"/>
    <lineage>
        <taxon>Eukaryota</taxon>
        <taxon>Viridiplantae</taxon>
        <taxon>Streptophyta</taxon>
        <taxon>Embryophyta</taxon>
        <taxon>Tracheophyta</taxon>
        <taxon>Spermatophyta</taxon>
        <taxon>Magnoliopsida</taxon>
        <taxon>Liliopsida</taxon>
        <taxon>Poales</taxon>
        <taxon>Poaceae</taxon>
        <taxon>BOP clade</taxon>
        <taxon>Oryzoideae</taxon>
        <taxon>Oryzeae</taxon>
        <taxon>Oryzinae</taxon>
        <taxon>Oryza</taxon>
    </lineage>
</organism>
<accession>J3LF46</accession>
<dbReference type="RefSeq" id="XP_006648868.1">
    <property type="nucleotide sequence ID" value="XM_006648805.1"/>
</dbReference>
<feature type="chain" id="PRO_5003773794" evidence="1">
    <location>
        <begin position="23"/>
        <end position="161"/>
    </location>
</feature>
<dbReference type="PANTHER" id="PTHR33107">
    <property type="entry name" value="KUNITZ TRYPSIN INHIBITOR 2"/>
    <property type="match status" value="1"/>
</dbReference>
<dbReference type="AlphaFoldDB" id="J3LF46"/>
<protein>
    <submittedName>
        <fullName evidence="2">Uncharacterized protein</fullName>
    </submittedName>
</protein>
<evidence type="ECO:0000256" key="1">
    <source>
        <dbReference type="SAM" id="SignalP"/>
    </source>
</evidence>
<keyword evidence="1" id="KW-0732">Signal</keyword>
<dbReference type="Gramene" id="OB02G32630.1">
    <property type="protein sequence ID" value="OB02G32630.1"/>
    <property type="gene ID" value="OB02G32630"/>
</dbReference>
<evidence type="ECO:0000313" key="2">
    <source>
        <dbReference type="EnsemblPlants" id="OB02G32630.1"/>
    </source>
</evidence>
<name>J3LF46_ORYBR</name>
<dbReference type="PANTHER" id="PTHR33107:SF41">
    <property type="entry name" value="ALPHA-AMYLASE_SUBTILISIN INHIBITOR"/>
    <property type="match status" value="1"/>
</dbReference>
<keyword evidence="3" id="KW-1185">Reference proteome</keyword>
<dbReference type="EnsemblPlants" id="OB02G32630.1">
    <property type="protein sequence ID" value="OB02G32630.1"/>
    <property type="gene ID" value="OB02G32630"/>
</dbReference>
<dbReference type="HOGENOM" id="CLU_090145_0_1_1"/>
<dbReference type="OMA" id="YAENTRC"/>
<dbReference type="InterPro" id="IPR002160">
    <property type="entry name" value="Prot_inh_Kunz-lg"/>
</dbReference>
<proteinExistence type="predicted"/>
<dbReference type="SUPFAM" id="SSF50386">
    <property type="entry name" value="STI-like"/>
    <property type="match status" value="1"/>
</dbReference>
<dbReference type="Gene3D" id="2.80.10.50">
    <property type="match status" value="2"/>
</dbReference>
<feature type="signal peptide" evidence="1">
    <location>
        <begin position="1"/>
        <end position="22"/>
    </location>
</feature>
<dbReference type="InterPro" id="IPR011065">
    <property type="entry name" value="Kunitz_inhibitor_STI-like_sf"/>
</dbReference>
<gene>
    <name evidence="2" type="primary">LOC102719933</name>
</gene>
<dbReference type="Proteomes" id="UP000006038">
    <property type="component" value="Unassembled WGS sequence"/>
</dbReference>
<dbReference type="STRING" id="4533.J3LF46"/>
<dbReference type="SMART" id="SM00452">
    <property type="entry name" value="STI"/>
    <property type="match status" value="1"/>
</dbReference>
<reference evidence="2" key="1">
    <citation type="submission" date="2013-04" db="UniProtKB">
        <authorList>
            <consortium name="EnsemblPlants"/>
        </authorList>
    </citation>
    <scope>IDENTIFICATION</scope>
</reference>
<dbReference type="KEGG" id="obr:102719933"/>